<feature type="non-terminal residue" evidence="1">
    <location>
        <position position="132"/>
    </location>
</feature>
<accession>A0ABU2Y0K1</accession>
<comment type="caution">
    <text evidence="1">The sequence shown here is derived from an EMBL/GenBank/DDBJ whole genome shotgun (WGS) entry which is preliminary data.</text>
</comment>
<name>A0ABU2Y0K1_9ACTN</name>
<protein>
    <submittedName>
        <fullName evidence="1">Uncharacterized protein</fullName>
    </submittedName>
</protein>
<sequence>MDDLAARLQGALRSAIPSGDFDPARVEYTQAIVQIAVSGDRLQVLAGTGATFDVRLSFQPSAFATAIGLDTLANENIAVYQLGQTTPPTARAQIAGIAGVDGGLPRVQDLVGQEAVSPATGMYALNLADTIN</sequence>
<reference evidence="1" key="1">
    <citation type="submission" date="2024-05" db="EMBL/GenBank/DDBJ databases">
        <title>30 novel species of actinomycetes from the DSMZ collection.</title>
        <authorList>
            <person name="Nouioui I."/>
        </authorList>
    </citation>
    <scope>NUCLEOTIDE SEQUENCE</scope>
    <source>
        <strain evidence="1">DSM 41529</strain>
    </source>
</reference>
<dbReference type="Proteomes" id="UP001180754">
    <property type="component" value="Unassembled WGS sequence"/>
</dbReference>
<organism evidence="1 2">
    <name type="scientific">Streptomyces lonegramiae</name>
    <dbReference type="NCBI Taxonomy" id="3075524"/>
    <lineage>
        <taxon>Bacteria</taxon>
        <taxon>Bacillati</taxon>
        <taxon>Actinomycetota</taxon>
        <taxon>Actinomycetes</taxon>
        <taxon>Kitasatosporales</taxon>
        <taxon>Streptomycetaceae</taxon>
        <taxon>Streptomyces</taxon>
    </lineage>
</organism>
<proteinExistence type="predicted"/>
<evidence type="ECO:0000313" key="1">
    <source>
        <dbReference type="EMBL" id="MDT0551234.1"/>
    </source>
</evidence>
<dbReference type="EMBL" id="JAVRFD010000885">
    <property type="protein sequence ID" value="MDT0551234.1"/>
    <property type="molecule type" value="Genomic_DNA"/>
</dbReference>
<gene>
    <name evidence="1" type="ORF">RND15_52660</name>
</gene>
<evidence type="ECO:0000313" key="2">
    <source>
        <dbReference type="Proteomes" id="UP001180754"/>
    </source>
</evidence>
<keyword evidence="2" id="KW-1185">Reference proteome</keyword>